<dbReference type="GO" id="GO:0047324">
    <property type="term" value="F:phosphoenolpyruvate-glycerone phosphotransferase activity"/>
    <property type="evidence" value="ECO:0007669"/>
    <property type="project" value="UniProtKB-EC"/>
</dbReference>
<evidence type="ECO:0000256" key="1">
    <source>
        <dbReference type="ARBA" id="ARBA00022679"/>
    </source>
</evidence>
<dbReference type="PANTHER" id="PTHR28629:SF4">
    <property type="entry name" value="TRIOKINASE_FMN CYCLASE"/>
    <property type="match status" value="1"/>
</dbReference>
<evidence type="ECO:0000313" key="4">
    <source>
        <dbReference type="EMBL" id="MEZ0492131.1"/>
    </source>
</evidence>
<dbReference type="InterPro" id="IPR036117">
    <property type="entry name" value="DhaL_dom_sf"/>
</dbReference>
<dbReference type="NCBIfam" id="TIGR02365">
    <property type="entry name" value="dha_L_ycgS"/>
    <property type="match status" value="1"/>
</dbReference>
<dbReference type="PANTHER" id="PTHR28629">
    <property type="entry name" value="TRIOKINASE/FMN CYCLASE"/>
    <property type="match status" value="1"/>
</dbReference>
<dbReference type="SUPFAM" id="SSF101473">
    <property type="entry name" value="DhaL-like"/>
    <property type="match status" value="1"/>
</dbReference>
<dbReference type="EMBL" id="JBGGTQ010000003">
    <property type="protein sequence ID" value="MEZ0492131.1"/>
    <property type="molecule type" value="Genomic_DNA"/>
</dbReference>
<protein>
    <submittedName>
        <fullName evidence="4">Dihydroxyacetone kinase subunit DhaL</fullName>
        <ecNumber evidence="4">2.7.1.121</ecNumber>
    </submittedName>
</protein>
<evidence type="ECO:0000313" key="5">
    <source>
        <dbReference type="Proteomes" id="UP001566476"/>
    </source>
</evidence>
<feature type="domain" description="DhaL" evidence="3">
    <location>
        <begin position="11"/>
        <end position="203"/>
    </location>
</feature>
<dbReference type="InterPro" id="IPR050861">
    <property type="entry name" value="Dihydroxyacetone_Kinase"/>
</dbReference>
<reference evidence="4 5" key="1">
    <citation type="submission" date="2024-07" db="EMBL/GenBank/DDBJ databases">
        <authorList>
            <person name="Thanompreechachai J."/>
            <person name="Duangmal K."/>
        </authorList>
    </citation>
    <scope>NUCLEOTIDE SEQUENCE [LARGE SCALE GENOMIC DNA]</scope>
    <source>
        <strain evidence="4 5">TBRC 1896</strain>
    </source>
</reference>
<gene>
    <name evidence="4" type="primary">dhaL</name>
    <name evidence="4" type="ORF">AB2L28_07755</name>
</gene>
<organism evidence="4 5">
    <name type="scientific">Kineococcus mangrovi</name>
    <dbReference type="NCBI Taxonomy" id="1660183"/>
    <lineage>
        <taxon>Bacteria</taxon>
        <taxon>Bacillati</taxon>
        <taxon>Actinomycetota</taxon>
        <taxon>Actinomycetes</taxon>
        <taxon>Kineosporiales</taxon>
        <taxon>Kineosporiaceae</taxon>
        <taxon>Kineococcus</taxon>
    </lineage>
</organism>
<dbReference type="Proteomes" id="UP001566476">
    <property type="component" value="Unassembled WGS sequence"/>
</dbReference>
<dbReference type="SMART" id="SM01120">
    <property type="entry name" value="Dak2"/>
    <property type="match status" value="1"/>
</dbReference>
<comment type="caution">
    <text evidence="4">The sequence shown here is derived from an EMBL/GenBank/DDBJ whole genome shotgun (WGS) entry which is preliminary data.</text>
</comment>
<dbReference type="InterPro" id="IPR004007">
    <property type="entry name" value="DhaL_dom"/>
</dbReference>
<dbReference type="InterPro" id="IPR012737">
    <property type="entry name" value="DhaK_L_YcgS"/>
</dbReference>
<accession>A0ABV4I4C7</accession>
<dbReference type="PROSITE" id="PS51480">
    <property type="entry name" value="DHAL"/>
    <property type="match status" value="1"/>
</dbReference>
<proteinExistence type="predicted"/>
<dbReference type="Pfam" id="PF02734">
    <property type="entry name" value="Dak2"/>
    <property type="match status" value="1"/>
</dbReference>
<dbReference type="EC" id="2.7.1.121" evidence="4"/>
<keyword evidence="5" id="KW-1185">Reference proteome</keyword>
<sequence length="210" mass="20451">MGRVSAALTAAGVRDWLQRFATAVDEHAGELTDLDRPIGDSDHGVNLQRGTHAVLAALDAADPATPGAALVKAGSTLVSTVGGASGPLFGTLLRRTGKALGDADPVDAAALAAGLRAGLDAVTALGGAQVGEATLVDALAPAVEALEAGGSAQEAAGAAERGAASTDDLVARKGRASYLGERGIGHRDPGAVSIALLFAALAGSTAEDGS</sequence>
<keyword evidence="2 4" id="KW-0418">Kinase</keyword>
<keyword evidence="1 4" id="KW-0808">Transferase</keyword>
<dbReference type="Gene3D" id="1.25.40.340">
    <property type="match status" value="1"/>
</dbReference>
<dbReference type="RefSeq" id="WP_370718174.1">
    <property type="nucleotide sequence ID" value="NZ_JBGGTQ010000003.1"/>
</dbReference>
<name>A0ABV4I4C7_9ACTN</name>
<evidence type="ECO:0000256" key="2">
    <source>
        <dbReference type="ARBA" id="ARBA00022777"/>
    </source>
</evidence>
<evidence type="ECO:0000259" key="3">
    <source>
        <dbReference type="PROSITE" id="PS51480"/>
    </source>
</evidence>